<evidence type="ECO:0000256" key="1">
    <source>
        <dbReference type="PROSITE-ProRule" id="PRU00047"/>
    </source>
</evidence>
<dbReference type="SUPFAM" id="SSF57756">
    <property type="entry name" value="Retrovirus zinc finger-like domains"/>
    <property type="match status" value="1"/>
</dbReference>
<feature type="domain" description="CCHC-type" evidence="2">
    <location>
        <begin position="262"/>
        <end position="277"/>
    </location>
</feature>
<keyword evidence="1" id="KW-0479">Metal-binding</keyword>
<name>A0A8X6XVF0_9ARAC</name>
<accession>A0A8X6XVF0</accession>
<keyword evidence="4" id="KW-1185">Reference proteome</keyword>
<dbReference type="GO" id="GO:0003676">
    <property type="term" value="F:nucleic acid binding"/>
    <property type="evidence" value="ECO:0007669"/>
    <property type="project" value="InterPro"/>
</dbReference>
<comment type="caution">
    <text evidence="3">The sequence shown here is derived from an EMBL/GenBank/DDBJ whole genome shotgun (WGS) entry which is preliminary data.</text>
</comment>
<keyword evidence="1" id="KW-0863">Zinc-finger</keyword>
<proteinExistence type="predicted"/>
<evidence type="ECO:0000313" key="3">
    <source>
        <dbReference type="EMBL" id="GFY59414.1"/>
    </source>
</evidence>
<dbReference type="PROSITE" id="PS50158">
    <property type="entry name" value="ZF_CCHC"/>
    <property type="match status" value="1"/>
</dbReference>
<gene>
    <name evidence="3" type="primary">pol_4161</name>
    <name evidence="3" type="ORF">TNIN_318641</name>
</gene>
<dbReference type="EMBL" id="BMAV01012601">
    <property type="protein sequence ID" value="GFY59414.1"/>
    <property type="molecule type" value="Genomic_DNA"/>
</dbReference>
<reference evidence="3" key="1">
    <citation type="submission" date="2020-08" db="EMBL/GenBank/DDBJ databases">
        <title>Multicomponent nature underlies the extraordinary mechanical properties of spider dragline silk.</title>
        <authorList>
            <person name="Kono N."/>
            <person name="Nakamura H."/>
            <person name="Mori M."/>
            <person name="Yoshida Y."/>
            <person name="Ohtoshi R."/>
            <person name="Malay A.D."/>
            <person name="Moran D.A.P."/>
            <person name="Tomita M."/>
            <person name="Numata K."/>
            <person name="Arakawa K."/>
        </authorList>
    </citation>
    <scope>NUCLEOTIDE SEQUENCE</scope>
</reference>
<protein>
    <submittedName>
        <fullName evidence="3">Retrovirus-related Pol polyprotein from transposon 17.6</fullName>
    </submittedName>
</protein>
<evidence type="ECO:0000259" key="2">
    <source>
        <dbReference type="PROSITE" id="PS50158"/>
    </source>
</evidence>
<organism evidence="3 4">
    <name type="scientific">Trichonephila inaurata madagascariensis</name>
    <dbReference type="NCBI Taxonomy" id="2747483"/>
    <lineage>
        <taxon>Eukaryota</taxon>
        <taxon>Metazoa</taxon>
        <taxon>Ecdysozoa</taxon>
        <taxon>Arthropoda</taxon>
        <taxon>Chelicerata</taxon>
        <taxon>Arachnida</taxon>
        <taxon>Araneae</taxon>
        <taxon>Araneomorphae</taxon>
        <taxon>Entelegynae</taxon>
        <taxon>Araneoidea</taxon>
        <taxon>Nephilidae</taxon>
        <taxon>Trichonephila</taxon>
        <taxon>Trichonephila inaurata</taxon>
    </lineage>
</organism>
<dbReference type="AlphaFoldDB" id="A0A8X6XVF0"/>
<dbReference type="GO" id="GO:0008270">
    <property type="term" value="F:zinc ion binding"/>
    <property type="evidence" value="ECO:0007669"/>
    <property type="project" value="UniProtKB-KW"/>
</dbReference>
<dbReference type="Proteomes" id="UP000886998">
    <property type="component" value="Unassembled WGS sequence"/>
</dbReference>
<dbReference type="OrthoDB" id="6362792at2759"/>
<evidence type="ECO:0000313" key="4">
    <source>
        <dbReference type="Proteomes" id="UP000886998"/>
    </source>
</evidence>
<dbReference type="PANTHER" id="PTHR46888">
    <property type="entry name" value="ZINC KNUCKLE DOMAINCONTAINING PROTEIN-RELATED"/>
    <property type="match status" value="1"/>
</dbReference>
<dbReference type="SUPFAM" id="SSF47353">
    <property type="entry name" value="Retrovirus capsid dimerization domain-like"/>
    <property type="match status" value="1"/>
</dbReference>
<keyword evidence="1" id="KW-0862">Zinc</keyword>
<dbReference type="InterPro" id="IPR001878">
    <property type="entry name" value="Znf_CCHC"/>
</dbReference>
<dbReference type="InterPro" id="IPR036875">
    <property type="entry name" value="Znf_CCHC_sf"/>
</dbReference>
<dbReference type="PANTHER" id="PTHR46888:SF1">
    <property type="entry name" value="RIBONUCLEASE H"/>
    <property type="match status" value="1"/>
</dbReference>
<sequence length="313" mass="37107">MNERMKSENLEKETLAREVQLEKETREREFQLECLRIKQNIVVTKSVELFERQAKVLHLPKDQWVTYLIGVLPIEVNNIIAREPEEQASDYDHIKEVLLKRFKLSAEKFRQLLVKTQKNSDATWYDFYHELKTFLDGWLNGLKIEVFEQLKDLMLVDQIKRRTPNEFKEHFLHKWATITSPKNLVGKIEEFEDAKKTIGGKWKLVDHKLRTADRQISDNHSHDKIFKGSKTFQDTHFRNYKYARNSGKTPELNFDKRKRLQCYECGSFNHLRPQCPNLKTQKAELCRIGVKSEGSLLDPYTSKGKVNGFRMQF</sequence>